<accession>A0A2A3MN15</accession>
<proteinExistence type="predicted"/>
<reference evidence="2 3" key="1">
    <citation type="submission" date="2017-09" db="EMBL/GenBank/DDBJ databases">
        <title>Pseudomonas abyssi sp. nov. isolated from Abyssopelagic Water.</title>
        <authorList>
            <person name="Wei Y."/>
        </authorList>
    </citation>
    <scope>NUCLEOTIDE SEQUENCE [LARGE SCALE GENOMIC DNA]</scope>
    <source>
        <strain evidence="2 3">MT5</strain>
    </source>
</reference>
<dbReference type="Proteomes" id="UP000242313">
    <property type="component" value="Unassembled WGS sequence"/>
</dbReference>
<organism evidence="2 3">
    <name type="scientific">Pseudomonas abyssi</name>
    <dbReference type="NCBI Taxonomy" id="170540"/>
    <lineage>
        <taxon>Bacteria</taxon>
        <taxon>Pseudomonadati</taxon>
        <taxon>Pseudomonadota</taxon>
        <taxon>Gammaproteobacteria</taxon>
        <taxon>Pseudomonadales</taxon>
        <taxon>Pseudomonadaceae</taxon>
        <taxon>Pseudomonas</taxon>
    </lineage>
</organism>
<evidence type="ECO:0000313" key="3">
    <source>
        <dbReference type="Proteomes" id="UP000242313"/>
    </source>
</evidence>
<dbReference type="InterPro" id="IPR055634">
    <property type="entry name" value="DUF7210"/>
</dbReference>
<evidence type="ECO:0000259" key="1">
    <source>
        <dbReference type="Pfam" id="PF23843"/>
    </source>
</evidence>
<comment type="caution">
    <text evidence="2">The sequence shown here is derived from an EMBL/GenBank/DDBJ whole genome shotgun (WGS) entry which is preliminary data.</text>
</comment>
<dbReference type="AlphaFoldDB" id="A0A2A3MN15"/>
<dbReference type="RefSeq" id="WP_096003283.1">
    <property type="nucleotide sequence ID" value="NZ_NTMR01000002.1"/>
</dbReference>
<evidence type="ECO:0000313" key="2">
    <source>
        <dbReference type="EMBL" id="PBK06219.1"/>
    </source>
</evidence>
<feature type="domain" description="DUF7210" evidence="1">
    <location>
        <begin position="6"/>
        <end position="42"/>
    </location>
</feature>
<dbReference type="Pfam" id="PF23843">
    <property type="entry name" value="DUF7210"/>
    <property type="match status" value="1"/>
</dbReference>
<name>A0A2A3MN15_9PSED</name>
<sequence>MSKTIKVTLLKAHKHAGKDYKAGAKIDVTEPTRDWLLGLGVIEAAAPAVEDKPKTGGEK</sequence>
<dbReference type="EMBL" id="NTMR01000002">
    <property type="protein sequence ID" value="PBK06219.1"/>
    <property type="molecule type" value="Genomic_DNA"/>
</dbReference>
<gene>
    <name evidence="2" type="ORF">CNQ84_02265</name>
</gene>
<protein>
    <recommendedName>
        <fullName evidence="1">DUF7210 domain-containing protein</fullName>
    </recommendedName>
</protein>
<keyword evidence="3" id="KW-1185">Reference proteome</keyword>